<evidence type="ECO:0000256" key="2">
    <source>
        <dbReference type="SAM" id="Phobius"/>
    </source>
</evidence>
<dbReference type="Proteomes" id="UP000504633">
    <property type="component" value="Unplaced"/>
</dbReference>
<dbReference type="KEGG" id="dhe:111592517"/>
<sequence>MWSKAHKYNKLSPVTPEVVEIYRNPEFEADSLDTVNASCVKISKAGQITTKNVGHFSDRHIQADLYLPGLRERCDTSTNQDLFNLSTLLTDIETECKAYMDGNVVNVNRRDGDAAGMGDSKAKSNGPNPRNGYQWTRPALVPKKHDKKSRVSNPTEAAVGGTANELFKLQKDDKILQKLPVKTAVKPTAKTVPKPVAQTAVRPVAKTVQPTVDMVAVQPIEKPVETGVQVPAEMPTTIQKRVKKTKKTKSKSKNYCGDSTDATCYETSETTRKVQRRRHNLEKQTVKAPYVEPVQVKVSVTNLKPLSERHTKMLFLNGYKIIQQQLNTLCRICRGINAAIKIVDNWHIYTIFLFLCTIIYLIYLLYQDISEYASIERRYLHKMRTSGIIYKFYYYIMRMMKVPIF</sequence>
<keyword evidence="2" id="KW-0812">Transmembrane</keyword>
<keyword evidence="2" id="KW-0472">Membrane</keyword>
<feature type="transmembrane region" description="Helical" evidence="2">
    <location>
        <begin position="346"/>
        <end position="366"/>
    </location>
</feature>
<proteinExistence type="predicted"/>
<reference evidence="4" key="1">
    <citation type="submission" date="2025-08" db="UniProtKB">
        <authorList>
            <consortium name="RefSeq"/>
        </authorList>
    </citation>
    <scope>IDENTIFICATION</scope>
    <source>
        <strain evidence="4">15085-1641.00</strain>
        <tissue evidence="4">Whole body</tissue>
    </source>
</reference>
<dbReference type="OMA" id="CFYYLMR"/>
<feature type="region of interest" description="Disordered" evidence="1">
    <location>
        <begin position="111"/>
        <end position="135"/>
    </location>
</feature>
<dbReference type="RefSeq" id="XP_023160531.2">
    <property type="nucleotide sequence ID" value="XM_023304763.2"/>
</dbReference>
<evidence type="ECO:0000256" key="1">
    <source>
        <dbReference type="SAM" id="MobiDB-lite"/>
    </source>
</evidence>
<name>A0A6J1L4A5_DROHY</name>
<dbReference type="AlphaFoldDB" id="A0A6J1L4A5"/>
<dbReference type="GeneID" id="111592517"/>
<gene>
    <name evidence="4" type="primary">LOC111592517</name>
</gene>
<evidence type="ECO:0000313" key="4">
    <source>
        <dbReference type="RefSeq" id="XP_023160531.2"/>
    </source>
</evidence>
<protein>
    <submittedName>
        <fullName evidence="4">Uncharacterized protein LOC111592517 isoform X1</fullName>
    </submittedName>
</protein>
<keyword evidence="3" id="KW-1185">Reference proteome</keyword>
<feature type="compositionally biased region" description="Polar residues" evidence="1">
    <location>
        <begin position="123"/>
        <end position="134"/>
    </location>
</feature>
<keyword evidence="2" id="KW-1133">Transmembrane helix</keyword>
<organism evidence="3 4">
    <name type="scientific">Drosophila hydei</name>
    <name type="common">Fruit fly</name>
    <dbReference type="NCBI Taxonomy" id="7224"/>
    <lineage>
        <taxon>Eukaryota</taxon>
        <taxon>Metazoa</taxon>
        <taxon>Ecdysozoa</taxon>
        <taxon>Arthropoda</taxon>
        <taxon>Hexapoda</taxon>
        <taxon>Insecta</taxon>
        <taxon>Pterygota</taxon>
        <taxon>Neoptera</taxon>
        <taxon>Endopterygota</taxon>
        <taxon>Diptera</taxon>
        <taxon>Brachycera</taxon>
        <taxon>Muscomorpha</taxon>
        <taxon>Ephydroidea</taxon>
        <taxon>Drosophilidae</taxon>
        <taxon>Drosophila</taxon>
    </lineage>
</organism>
<accession>A0A6J1L4A5</accession>
<evidence type="ECO:0000313" key="3">
    <source>
        <dbReference type="Proteomes" id="UP000504633"/>
    </source>
</evidence>
<dbReference type="OrthoDB" id="7860854at2759"/>